<evidence type="ECO:0000313" key="1">
    <source>
        <dbReference type="EMBL" id="RGS38427.1"/>
    </source>
</evidence>
<accession>A0A3R5ZZB9</accession>
<sequence length="105" mass="12337">MIKRPELLALEFYKSRPFKGSDKGIRYMIQKDTVPVERDSENQDEDGETETKTVLTAFIWPEPFCFEVTSDEKKGSKQFDFSEEGLCEAIDWLNENHDAYVYKKQ</sequence>
<dbReference type="Proteomes" id="UP000283295">
    <property type="component" value="Unassembled WGS sequence"/>
</dbReference>
<evidence type="ECO:0000313" key="2">
    <source>
        <dbReference type="Proteomes" id="UP000283295"/>
    </source>
</evidence>
<evidence type="ECO:0008006" key="3">
    <source>
        <dbReference type="Google" id="ProtNLM"/>
    </source>
</evidence>
<dbReference type="RefSeq" id="WP_004852695.1">
    <property type="nucleotide sequence ID" value="NZ_CABIWG010000002.1"/>
</dbReference>
<proteinExistence type="predicted"/>
<gene>
    <name evidence="1" type="ORF">DWX94_11750</name>
</gene>
<reference evidence="1 2" key="1">
    <citation type="submission" date="2018-08" db="EMBL/GenBank/DDBJ databases">
        <title>A genome reference for cultivated species of the human gut microbiota.</title>
        <authorList>
            <person name="Zou Y."/>
            <person name="Xue W."/>
            <person name="Luo G."/>
        </authorList>
    </citation>
    <scope>NUCLEOTIDE SEQUENCE [LARGE SCALE GENOMIC DNA]</scope>
    <source>
        <strain evidence="1 2">AF22-21</strain>
    </source>
</reference>
<name>A0A3R5ZZB9_9FIRM</name>
<organism evidence="1 2">
    <name type="scientific">Coprococcus eutactus</name>
    <dbReference type="NCBI Taxonomy" id="33043"/>
    <lineage>
        <taxon>Bacteria</taxon>
        <taxon>Bacillati</taxon>
        <taxon>Bacillota</taxon>
        <taxon>Clostridia</taxon>
        <taxon>Lachnospirales</taxon>
        <taxon>Lachnospiraceae</taxon>
        <taxon>Coprococcus</taxon>
    </lineage>
</organism>
<dbReference type="OrthoDB" id="1768345at2"/>
<dbReference type="EMBL" id="QRVK01000038">
    <property type="protein sequence ID" value="RGS38427.1"/>
    <property type="molecule type" value="Genomic_DNA"/>
</dbReference>
<dbReference type="GeneID" id="92830884"/>
<protein>
    <recommendedName>
        <fullName evidence="3">GNAT family acetyltransferase</fullName>
    </recommendedName>
</protein>
<comment type="caution">
    <text evidence="1">The sequence shown here is derived from an EMBL/GenBank/DDBJ whole genome shotgun (WGS) entry which is preliminary data.</text>
</comment>
<dbReference type="AlphaFoldDB" id="A0A3R5ZZB9"/>